<evidence type="ECO:0000313" key="3">
    <source>
        <dbReference type="Proteomes" id="UP000241107"/>
    </source>
</evidence>
<dbReference type="VEuPathDB" id="FungiDB:C7M61_002972"/>
<dbReference type="AlphaFoldDB" id="A0A2P7YR24"/>
<organism evidence="2 3">
    <name type="scientific">Candidozyma pseudohaemuli</name>
    <dbReference type="NCBI Taxonomy" id="418784"/>
    <lineage>
        <taxon>Eukaryota</taxon>
        <taxon>Fungi</taxon>
        <taxon>Dikarya</taxon>
        <taxon>Ascomycota</taxon>
        <taxon>Saccharomycotina</taxon>
        <taxon>Pichiomycetes</taxon>
        <taxon>Metschnikowiaceae</taxon>
        <taxon>Candidozyma</taxon>
    </lineage>
</organism>
<reference evidence="2 3" key="1">
    <citation type="submission" date="2018-03" db="EMBL/GenBank/DDBJ databases">
        <title>Candida pseudohaemulonii genome assembly and annotation.</title>
        <authorList>
            <person name="Munoz J.F."/>
            <person name="Gade L.G."/>
            <person name="Chow N.A."/>
            <person name="Litvintseva A.P."/>
            <person name="Loparev V.N."/>
            <person name="Cuomo C.A."/>
        </authorList>
    </citation>
    <scope>NUCLEOTIDE SEQUENCE [LARGE SCALE GENOMIC DNA]</scope>
    <source>
        <strain evidence="2 3">B12108</strain>
    </source>
</reference>
<dbReference type="RefSeq" id="XP_024713734.1">
    <property type="nucleotide sequence ID" value="XM_024858328.1"/>
</dbReference>
<comment type="caution">
    <text evidence="2">The sequence shown here is derived from an EMBL/GenBank/DDBJ whole genome shotgun (WGS) entry which is preliminary data.</text>
</comment>
<sequence length="291" mass="33243">MPESPSCTPELVPWKPKFDLDTPEGRVCLLSEKVIDAEFTRRLGIRKRKLKSYGKSLGRYYELKTHEHFGTLPRDIVSEVDKRSNSRTTNQEFIDMGMEMVSQELALLPDELQKLEEQCFQPLEEAEHDALSWIYTYVYRLEPSADEIEKAADSILFYPRHFSSFDFCRPLYDLRKTHLAKYFVQKSNELRDNLAEERDKVMRLVDQTRATARSYAKLAAAGGPIYKVDIPSLQNLPDRSFHSPHSLSGSTDTKTTTTAPSSEPQGLDTRASDYSITGLFKRDLGTSSVSK</sequence>
<protein>
    <submittedName>
        <fullName evidence="2">Uncharacterized protein</fullName>
    </submittedName>
</protein>
<feature type="compositionally biased region" description="Low complexity" evidence="1">
    <location>
        <begin position="246"/>
        <end position="262"/>
    </location>
</feature>
<evidence type="ECO:0000256" key="1">
    <source>
        <dbReference type="SAM" id="MobiDB-lite"/>
    </source>
</evidence>
<keyword evidence="3" id="KW-1185">Reference proteome</keyword>
<name>A0A2P7YR24_9ASCO</name>
<gene>
    <name evidence="2" type="ORF">C7M61_002972</name>
</gene>
<accession>A0A2P7YR24</accession>
<feature type="region of interest" description="Disordered" evidence="1">
    <location>
        <begin position="239"/>
        <end position="274"/>
    </location>
</feature>
<evidence type="ECO:0000313" key="2">
    <source>
        <dbReference type="EMBL" id="PSK38409.1"/>
    </source>
</evidence>
<dbReference type="EMBL" id="PYFQ01000006">
    <property type="protein sequence ID" value="PSK38409.1"/>
    <property type="molecule type" value="Genomic_DNA"/>
</dbReference>
<dbReference type="GeneID" id="36566361"/>
<dbReference type="Proteomes" id="UP000241107">
    <property type="component" value="Unassembled WGS sequence"/>
</dbReference>
<proteinExistence type="predicted"/>